<dbReference type="AlphaFoldDB" id="A0A255DFQ5"/>
<dbReference type="RefSeq" id="WP_094481596.1">
    <property type="nucleotide sequence ID" value="NZ_JACKSC010000363.1"/>
</dbReference>
<dbReference type="OrthoDB" id="4743608at2"/>
<comment type="caution">
    <text evidence="3">The sequence shown here is derived from an EMBL/GenBank/DDBJ whole genome shotgun (WGS) entry which is preliminary data.</text>
</comment>
<proteinExistence type="predicted"/>
<evidence type="ECO:0000256" key="2">
    <source>
        <dbReference type="SAM" id="Phobius"/>
    </source>
</evidence>
<evidence type="ECO:0008006" key="5">
    <source>
        <dbReference type="Google" id="ProtNLM"/>
    </source>
</evidence>
<reference evidence="3 4" key="1">
    <citation type="submission" date="2017-07" db="EMBL/GenBank/DDBJ databases">
        <title>The new phylogeny of genus Mycobacterium.</title>
        <authorList>
            <person name="Tortoli E."/>
            <person name="Trovato A."/>
            <person name="Cirillo D.M."/>
        </authorList>
    </citation>
    <scope>NUCLEOTIDE SEQUENCE [LARGE SCALE GENOMIC DNA]</scope>
    <source>
        <strain evidence="3 4">ATCC 33027</strain>
    </source>
</reference>
<dbReference type="EMBL" id="NOZR01000014">
    <property type="protein sequence ID" value="OYN77920.1"/>
    <property type="molecule type" value="Genomic_DNA"/>
</dbReference>
<organism evidence="3 4">
    <name type="scientific">Mycolicibacterium sphagni</name>
    <dbReference type="NCBI Taxonomy" id="1786"/>
    <lineage>
        <taxon>Bacteria</taxon>
        <taxon>Bacillati</taxon>
        <taxon>Actinomycetota</taxon>
        <taxon>Actinomycetes</taxon>
        <taxon>Mycobacteriales</taxon>
        <taxon>Mycobacteriaceae</taxon>
        <taxon>Mycolicibacterium</taxon>
    </lineage>
</organism>
<keyword evidence="2" id="KW-0472">Membrane</keyword>
<keyword evidence="2" id="KW-0812">Transmembrane</keyword>
<evidence type="ECO:0000313" key="3">
    <source>
        <dbReference type="EMBL" id="OYN77920.1"/>
    </source>
</evidence>
<keyword evidence="2" id="KW-1133">Transmembrane helix</keyword>
<gene>
    <name evidence="3" type="ORF">CG716_16785</name>
</gene>
<feature type="compositionally biased region" description="Gly residues" evidence="1">
    <location>
        <begin position="80"/>
        <end position="94"/>
    </location>
</feature>
<name>A0A255DFQ5_9MYCO</name>
<keyword evidence="4" id="KW-1185">Reference proteome</keyword>
<sequence>MEFAASLVPTRRLIYGVAGLMIATAPAIAVFSGAFDGAAPRVLACSETDTEDSFSMDCAPTVIPDTSDNLTEAEVAEPGFNGGDHGPGPTGGHH</sequence>
<evidence type="ECO:0000313" key="4">
    <source>
        <dbReference type="Proteomes" id="UP000216063"/>
    </source>
</evidence>
<evidence type="ECO:0000256" key="1">
    <source>
        <dbReference type="SAM" id="MobiDB-lite"/>
    </source>
</evidence>
<feature type="region of interest" description="Disordered" evidence="1">
    <location>
        <begin position="75"/>
        <end position="94"/>
    </location>
</feature>
<feature type="transmembrane region" description="Helical" evidence="2">
    <location>
        <begin position="12"/>
        <end position="35"/>
    </location>
</feature>
<protein>
    <recommendedName>
        <fullName evidence="5">Intersectin-EH binding protein Ibp1</fullName>
    </recommendedName>
</protein>
<dbReference type="Proteomes" id="UP000216063">
    <property type="component" value="Unassembled WGS sequence"/>
</dbReference>
<accession>A0A255DFQ5</accession>